<keyword evidence="6" id="KW-1185">Reference proteome</keyword>
<gene>
    <name evidence="5" type="ORF">SHERM_26318</name>
</gene>
<accession>A0A9N7NFP5</accession>
<dbReference type="NCBIfam" id="TIGR01383">
    <property type="entry name" value="not_thiJ"/>
    <property type="match status" value="2"/>
</dbReference>
<evidence type="ECO:0000256" key="2">
    <source>
        <dbReference type="ARBA" id="ARBA00022737"/>
    </source>
</evidence>
<dbReference type="PANTHER" id="PTHR48094">
    <property type="entry name" value="PROTEIN/NUCLEIC ACID DEGLYCASE DJ-1-RELATED"/>
    <property type="match status" value="1"/>
</dbReference>
<dbReference type="FunFam" id="3.40.50.880:FF:000015">
    <property type="entry name" value="Protein DJ-1 homolog C"/>
    <property type="match status" value="2"/>
</dbReference>
<feature type="region of interest" description="Disordered" evidence="3">
    <location>
        <begin position="36"/>
        <end position="73"/>
    </location>
</feature>
<sequence>MRMLSVPTVFPVPANRAPPVISTVLYSNFSTRAATQSSTAQKMAATKQRSPKRVKDSSPLNPTPNPSSPVPQKKILVPIGFGTEEMEAVIMIDVLRRAGANVTVASVEGKLEVEASSGTRLVADETISSCCDQTFDLIALPGGMPGSTRLRDCQILQDITKKHAEAQRPYAAICAAPAVTLLPWGLLRRKKVTCHPAFMDKLPTFWAVKSNLQVSGELTTSRGPGTCFQFSVSLVEQLLGESVAKEVCVSMLLNLADDNSRKEEFDEVSWSLDHAPQVLIPVATGSEEIEVVTVVDILRRAKANVTIASVEKSLQVLATSGTKIIADTMISDAANLVYDLIILPGGKLGSEKLHKSRILKKLLKEQQLGGRILGAMCSSPTILHRQGLLKDKRATAHPSVISMLNNTVNDARVVIDGKVVTCKGLSTATDFALAIVSKLFGQARARSVAEGLVFEYSKP</sequence>
<dbReference type="Gene3D" id="3.40.50.880">
    <property type="match status" value="2"/>
</dbReference>
<evidence type="ECO:0000256" key="1">
    <source>
        <dbReference type="ARBA" id="ARBA00008542"/>
    </source>
</evidence>
<dbReference type="EMBL" id="CACSLK010027831">
    <property type="protein sequence ID" value="CAA0830935.1"/>
    <property type="molecule type" value="Genomic_DNA"/>
</dbReference>
<evidence type="ECO:0000313" key="6">
    <source>
        <dbReference type="Proteomes" id="UP001153555"/>
    </source>
</evidence>
<dbReference type="GO" id="GO:1903189">
    <property type="term" value="P:glyoxal metabolic process"/>
    <property type="evidence" value="ECO:0007669"/>
    <property type="project" value="TreeGrafter"/>
</dbReference>
<reference evidence="5" key="1">
    <citation type="submission" date="2019-12" db="EMBL/GenBank/DDBJ databases">
        <authorList>
            <person name="Scholes J."/>
        </authorList>
    </citation>
    <scope>NUCLEOTIDE SEQUENCE</scope>
</reference>
<dbReference type="PANTHER" id="PTHR48094:SF7">
    <property type="entry name" value="PROTEIN DJ-1 HOMOLOG C"/>
    <property type="match status" value="1"/>
</dbReference>
<proteinExistence type="inferred from homology"/>
<feature type="domain" description="DJ-1/PfpI" evidence="4">
    <location>
        <begin position="277"/>
        <end position="437"/>
    </location>
</feature>
<evidence type="ECO:0000313" key="5">
    <source>
        <dbReference type="EMBL" id="CAA0830935.1"/>
    </source>
</evidence>
<protein>
    <submittedName>
        <fullName evidence="5">Protein DJ-1 homolog C</fullName>
    </submittedName>
</protein>
<dbReference type="InterPro" id="IPR002818">
    <property type="entry name" value="DJ-1/PfpI"/>
</dbReference>
<dbReference type="InterPro" id="IPR029062">
    <property type="entry name" value="Class_I_gatase-like"/>
</dbReference>
<dbReference type="Proteomes" id="UP001153555">
    <property type="component" value="Unassembled WGS sequence"/>
</dbReference>
<dbReference type="AlphaFoldDB" id="A0A9N7NFP5"/>
<evidence type="ECO:0000259" key="4">
    <source>
        <dbReference type="Pfam" id="PF01965"/>
    </source>
</evidence>
<dbReference type="InterPro" id="IPR050325">
    <property type="entry name" value="Prot/Nucl_acid_deglycase"/>
</dbReference>
<feature type="domain" description="DJ-1/PfpI" evidence="4">
    <location>
        <begin position="73"/>
        <end position="237"/>
    </location>
</feature>
<dbReference type="GO" id="GO:0005737">
    <property type="term" value="C:cytoplasm"/>
    <property type="evidence" value="ECO:0007669"/>
    <property type="project" value="TreeGrafter"/>
</dbReference>
<dbReference type="SUPFAM" id="SSF52317">
    <property type="entry name" value="Class I glutamine amidotransferase-like"/>
    <property type="match status" value="2"/>
</dbReference>
<comment type="similarity">
    <text evidence="1">Belongs to the peptidase C56 family.</text>
</comment>
<organism evidence="5 6">
    <name type="scientific">Striga hermonthica</name>
    <name type="common">Purple witchweed</name>
    <name type="synonym">Buchnera hermonthica</name>
    <dbReference type="NCBI Taxonomy" id="68872"/>
    <lineage>
        <taxon>Eukaryota</taxon>
        <taxon>Viridiplantae</taxon>
        <taxon>Streptophyta</taxon>
        <taxon>Embryophyta</taxon>
        <taxon>Tracheophyta</taxon>
        <taxon>Spermatophyta</taxon>
        <taxon>Magnoliopsida</taxon>
        <taxon>eudicotyledons</taxon>
        <taxon>Gunneridae</taxon>
        <taxon>Pentapetalae</taxon>
        <taxon>asterids</taxon>
        <taxon>lamiids</taxon>
        <taxon>Lamiales</taxon>
        <taxon>Orobanchaceae</taxon>
        <taxon>Buchnereae</taxon>
        <taxon>Striga</taxon>
    </lineage>
</organism>
<name>A0A9N7NFP5_STRHE</name>
<dbReference type="InterPro" id="IPR006287">
    <property type="entry name" value="DJ-1"/>
</dbReference>
<evidence type="ECO:0000256" key="3">
    <source>
        <dbReference type="SAM" id="MobiDB-lite"/>
    </source>
</evidence>
<dbReference type="CDD" id="cd03135">
    <property type="entry name" value="GATase1_DJ-1"/>
    <property type="match status" value="2"/>
</dbReference>
<keyword evidence="2" id="KW-0677">Repeat</keyword>
<dbReference type="Pfam" id="PF01965">
    <property type="entry name" value="DJ-1_PfpI"/>
    <property type="match status" value="2"/>
</dbReference>
<comment type="caution">
    <text evidence="5">The sequence shown here is derived from an EMBL/GenBank/DDBJ whole genome shotgun (WGS) entry which is preliminary data.</text>
</comment>
<dbReference type="OrthoDB" id="543156at2759"/>